<comment type="cofactor">
    <cofactor evidence="1">
        <name>FAD</name>
        <dbReference type="ChEBI" id="CHEBI:57692"/>
    </cofactor>
</comment>
<dbReference type="RefSeq" id="WP_163894594.1">
    <property type="nucleotide sequence ID" value="NZ_JAAFYS010000003.1"/>
</dbReference>
<evidence type="ECO:0000259" key="8">
    <source>
        <dbReference type="Pfam" id="PF01494"/>
    </source>
</evidence>
<keyword evidence="5" id="KW-0274">FAD</keyword>
<feature type="domain" description="FAD-binding" evidence="8">
    <location>
        <begin position="3"/>
        <end position="340"/>
    </location>
</feature>
<dbReference type="InterPro" id="IPR010971">
    <property type="entry name" value="UbiH/COQ6"/>
</dbReference>
<evidence type="ECO:0000313" key="10">
    <source>
        <dbReference type="Proteomes" id="UP000474757"/>
    </source>
</evidence>
<dbReference type="EMBL" id="JAAGAB010000003">
    <property type="protein sequence ID" value="NDV02027.1"/>
    <property type="molecule type" value="Genomic_DNA"/>
</dbReference>
<comment type="caution">
    <text evidence="9">The sequence shown here is derived from an EMBL/GenBank/DDBJ whole genome shotgun (WGS) entry which is preliminary data.</text>
</comment>
<dbReference type="GO" id="GO:0071949">
    <property type="term" value="F:FAD binding"/>
    <property type="evidence" value="ECO:0007669"/>
    <property type="project" value="InterPro"/>
</dbReference>
<evidence type="ECO:0000256" key="2">
    <source>
        <dbReference type="ARBA" id="ARBA00004749"/>
    </source>
</evidence>
<dbReference type="Gene3D" id="3.50.50.60">
    <property type="entry name" value="FAD/NAD(P)-binding domain"/>
    <property type="match status" value="2"/>
</dbReference>
<keyword evidence="7" id="KW-0503">Monooxygenase</keyword>
<evidence type="ECO:0000256" key="6">
    <source>
        <dbReference type="ARBA" id="ARBA00023002"/>
    </source>
</evidence>
<keyword evidence="6" id="KW-0560">Oxidoreductase</keyword>
<protein>
    <submittedName>
        <fullName evidence="9">UbiH/UbiF family hydroxylase</fullName>
    </submittedName>
</protein>
<dbReference type="NCBIfam" id="TIGR01988">
    <property type="entry name" value="Ubi-OHases"/>
    <property type="match status" value="1"/>
</dbReference>
<organism evidence="9 10">
    <name type="scientific">Pseudoroseicyclus tamaricis</name>
    <dbReference type="NCBI Taxonomy" id="2705421"/>
    <lineage>
        <taxon>Bacteria</taxon>
        <taxon>Pseudomonadati</taxon>
        <taxon>Pseudomonadota</taxon>
        <taxon>Alphaproteobacteria</taxon>
        <taxon>Rhodobacterales</taxon>
        <taxon>Paracoccaceae</taxon>
        <taxon>Pseudoroseicyclus</taxon>
    </lineage>
</organism>
<dbReference type="SUPFAM" id="SSF51905">
    <property type="entry name" value="FAD/NAD(P)-binding domain"/>
    <property type="match status" value="1"/>
</dbReference>
<dbReference type="GO" id="GO:0004497">
    <property type="term" value="F:monooxygenase activity"/>
    <property type="evidence" value="ECO:0007669"/>
    <property type="project" value="UniProtKB-KW"/>
</dbReference>
<comment type="pathway">
    <text evidence="2">Cofactor biosynthesis; ubiquinone biosynthesis.</text>
</comment>
<proteinExistence type="inferred from homology"/>
<gene>
    <name evidence="9" type="ORF">GZA08_13730</name>
</gene>
<name>A0A6B2JU07_9RHOB</name>
<dbReference type="InterPro" id="IPR002938">
    <property type="entry name" value="FAD-bd"/>
</dbReference>
<dbReference type="PANTHER" id="PTHR43876:SF7">
    <property type="entry name" value="UBIQUINONE BIOSYNTHESIS MONOOXYGENASE COQ6, MITOCHONDRIAL"/>
    <property type="match status" value="1"/>
</dbReference>
<dbReference type="Pfam" id="PF01494">
    <property type="entry name" value="FAD_binding_3"/>
    <property type="match status" value="1"/>
</dbReference>
<evidence type="ECO:0000256" key="3">
    <source>
        <dbReference type="ARBA" id="ARBA00005349"/>
    </source>
</evidence>
<dbReference type="PANTHER" id="PTHR43876">
    <property type="entry name" value="UBIQUINONE BIOSYNTHESIS MONOOXYGENASE COQ6, MITOCHONDRIAL"/>
    <property type="match status" value="1"/>
</dbReference>
<evidence type="ECO:0000256" key="7">
    <source>
        <dbReference type="ARBA" id="ARBA00023033"/>
    </source>
</evidence>
<dbReference type="GO" id="GO:0006744">
    <property type="term" value="P:ubiquinone biosynthetic process"/>
    <property type="evidence" value="ECO:0007669"/>
    <property type="project" value="UniProtKB-UniPathway"/>
</dbReference>
<sequence>MDSDLLIAGGGIAGLTAAATFGAAGFTVTLVDPAPADAAPDRRSTAFLQPARALLEEAGIWAHLAPHATPLRVMRIVDAGGAEPLARIVADFDSAEFGGEAAEPFGWNIPNALIREALLGRLAELPTVTLRQGTGFAGVTPRDAEALVRLSDSTRLATRLLIGADGRNSAVREAYGIGVHTFRYGQKALVFTVTHERPHDEVSTEIHRAGGPFTLVPLPDHEGRPASAVVWMERAEEALRLAALPDAAFSAAATTRSAGVLGELTLASPRQAWPIIAQRAEAIAEKRMALMAEAAHVVPPIGAQGLNMSLADLRALLELATPEGLGSAEMLSAYARRREPDIRTRLLGIDALNRAAIAGLPPLRDLRAAALRALHGATPVRRGLMQLGLGAR</sequence>
<accession>A0A6B2JU07</accession>
<evidence type="ECO:0000256" key="4">
    <source>
        <dbReference type="ARBA" id="ARBA00022630"/>
    </source>
</evidence>
<reference evidence="9 10" key="1">
    <citation type="submission" date="2020-02" db="EMBL/GenBank/DDBJ databases">
        <title>Pseudoroseicyclus tamarix, sp. nov., isolated from offshore sediment of a Tamarix chinensis forest.</title>
        <authorList>
            <person name="Gai Y."/>
        </authorList>
    </citation>
    <scope>NUCLEOTIDE SEQUENCE [LARGE SCALE GENOMIC DNA]</scope>
    <source>
        <strain evidence="9 10">CLL3-39</strain>
    </source>
</reference>
<dbReference type="Proteomes" id="UP000474757">
    <property type="component" value="Unassembled WGS sequence"/>
</dbReference>
<dbReference type="GO" id="GO:0016705">
    <property type="term" value="F:oxidoreductase activity, acting on paired donors, with incorporation or reduction of molecular oxygen"/>
    <property type="evidence" value="ECO:0007669"/>
    <property type="project" value="InterPro"/>
</dbReference>
<evidence type="ECO:0000256" key="1">
    <source>
        <dbReference type="ARBA" id="ARBA00001974"/>
    </source>
</evidence>
<dbReference type="PRINTS" id="PR00420">
    <property type="entry name" value="RNGMNOXGNASE"/>
</dbReference>
<keyword evidence="10" id="KW-1185">Reference proteome</keyword>
<comment type="similarity">
    <text evidence="3">Belongs to the UbiH/COQ6 family.</text>
</comment>
<keyword evidence="4" id="KW-0285">Flavoprotein</keyword>
<dbReference type="UniPathway" id="UPA00232"/>
<evidence type="ECO:0000256" key="5">
    <source>
        <dbReference type="ARBA" id="ARBA00022827"/>
    </source>
</evidence>
<dbReference type="AlphaFoldDB" id="A0A6B2JU07"/>
<dbReference type="InterPro" id="IPR051205">
    <property type="entry name" value="UbiH/COQ6_monooxygenase"/>
</dbReference>
<dbReference type="InterPro" id="IPR036188">
    <property type="entry name" value="FAD/NAD-bd_sf"/>
</dbReference>
<evidence type="ECO:0000313" key="9">
    <source>
        <dbReference type="EMBL" id="NDV02027.1"/>
    </source>
</evidence>